<name>A0AAD6RLL8_9ROSI</name>
<keyword evidence="2" id="KW-1185">Reference proteome</keyword>
<dbReference type="AlphaFoldDB" id="A0AAD6RLL8"/>
<evidence type="ECO:0000313" key="1">
    <source>
        <dbReference type="EMBL" id="KAJ7011086.1"/>
    </source>
</evidence>
<dbReference type="Proteomes" id="UP001164929">
    <property type="component" value="Chromosome 1"/>
</dbReference>
<protein>
    <submittedName>
        <fullName evidence="1">Uncharacterized protein</fullName>
    </submittedName>
</protein>
<gene>
    <name evidence="1" type="ORF">NC653_001502</name>
</gene>
<accession>A0AAD6RLL8</accession>
<reference evidence="1 2" key="1">
    <citation type="journal article" date="2023" name="Mol. Ecol. Resour.">
        <title>Chromosome-level genome assembly of a triploid poplar Populus alba 'Berolinensis'.</title>
        <authorList>
            <person name="Chen S."/>
            <person name="Yu Y."/>
            <person name="Wang X."/>
            <person name="Wang S."/>
            <person name="Zhang T."/>
            <person name="Zhou Y."/>
            <person name="He R."/>
            <person name="Meng N."/>
            <person name="Wang Y."/>
            <person name="Liu W."/>
            <person name="Liu Z."/>
            <person name="Liu J."/>
            <person name="Guo Q."/>
            <person name="Huang H."/>
            <person name="Sederoff R.R."/>
            <person name="Wang G."/>
            <person name="Qu G."/>
            <person name="Chen S."/>
        </authorList>
    </citation>
    <scope>NUCLEOTIDE SEQUENCE [LARGE SCALE GENOMIC DNA]</scope>
    <source>
        <strain evidence="1">SC-2020</strain>
    </source>
</reference>
<organism evidence="1 2">
    <name type="scientific">Populus alba x Populus x berolinensis</name>
    <dbReference type="NCBI Taxonomy" id="444605"/>
    <lineage>
        <taxon>Eukaryota</taxon>
        <taxon>Viridiplantae</taxon>
        <taxon>Streptophyta</taxon>
        <taxon>Embryophyta</taxon>
        <taxon>Tracheophyta</taxon>
        <taxon>Spermatophyta</taxon>
        <taxon>Magnoliopsida</taxon>
        <taxon>eudicotyledons</taxon>
        <taxon>Gunneridae</taxon>
        <taxon>Pentapetalae</taxon>
        <taxon>rosids</taxon>
        <taxon>fabids</taxon>
        <taxon>Malpighiales</taxon>
        <taxon>Salicaceae</taxon>
        <taxon>Saliceae</taxon>
        <taxon>Populus</taxon>
    </lineage>
</organism>
<proteinExistence type="predicted"/>
<comment type="caution">
    <text evidence="1">The sequence shown here is derived from an EMBL/GenBank/DDBJ whole genome shotgun (WGS) entry which is preliminary data.</text>
</comment>
<sequence length="26" mass="2833">MLLHGEERQLSNILSVISSCSSEKGD</sequence>
<evidence type="ECO:0000313" key="2">
    <source>
        <dbReference type="Proteomes" id="UP001164929"/>
    </source>
</evidence>
<dbReference type="EMBL" id="JAQIZT010000001">
    <property type="protein sequence ID" value="KAJ7011086.1"/>
    <property type="molecule type" value="Genomic_DNA"/>
</dbReference>